<proteinExistence type="predicted"/>
<dbReference type="GO" id="GO:0009116">
    <property type="term" value="P:nucleoside metabolic process"/>
    <property type="evidence" value="ECO:0007669"/>
    <property type="project" value="InterPro"/>
</dbReference>
<dbReference type="InterPro" id="IPR000845">
    <property type="entry name" value="Nucleoside_phosphorylase_d"/>
</dbReference>
<evidence type="ECO:0000256" key="1">
    <source>
        <dbReference type="SAM" id="MobiDB-lite"/>
    </source>
</evidence>
<gene>
    <name evidence="3" type="ORF">ASPCAL11340</name>
</gene>
<keyword evidence="4" id="KW-1185">Reference proteome</keyword>
<accession>A0A0U5CE99</accession>
<protein>
    <submittedName>
        <fullName evidence="3">Putative Nucleoside phosphorylase</fullName>
    </submittedName>
</protein>
<dbReference type="OMA" id="QFWDENG"/>
<organism evidence="3 4">
    <name type="scientific">Aspergillus calidoustus</name>
    <dbReference type="NCBI Taxonomy" id="454130"/>
    <lineage>
        <taxon>Eukaryota</taxon>
        <taxon>Fungi</taxon>
        <taxon>Dikarya</taxon>
        <taxon>Ascomycota</taxon>
        <taxon>Pezizomycotina</taxon>
        <taxon>Eurotiomycetes</taxon>
        <taxon>Eurotiomycetidae</taxon>
        <taxon>Eurotiales</taxon>
        <taxon>Aspergillaceae</taxon>
        <taxon>Aspergillus</taxon>
        <taxon>Aspergillus subgen. Nidulantes</taxon>
    </lineage>
</organism>
<evidence type="ECO:0000313" key="3">
    <source>
        <dbReference type="EMBL" id="CEL08188.1"/>
    </source>
</evidence>
<dbReference type="Proteomes" id="UP000054771">
    <property type="component" value="Unassembled WGS sequence"/>
</dbReference>
<dbReference type="Pfam" id="PF01048">
    <property type="entry name" value="PNP_UDP_1"/>
    <property type="match status" value="2"/>
</dbReference>
<dbReference type="Gene3D" id="3.40.50.1580">
    <property type="entry name" value="Nucleoside phosphorylase domain"/>
    <property type="match status" value="1"/>
</dbReference>
<feature type="region of interest" description="Disordered" evidence="1">
    <location>
        <begin position="1"/>
        <end position="29"/>
    </location>
</feature>
<dbReference type="GO" id="GO:0003824">
    <property type="term" value="F:catalytic activity"/>
    <property type="evidence" value="ECO:0007669"/>
    <property type="project" value="InterPro"/>
</dbReference>
<dbReference type="PANTHER" id="PTHR46082:SF6">
    <property type="entry name" value="AAA+ ATPASE DOMAIN-CONTAINING PROTEIN-RELATED"/>
    <property type="match status" value="1"/>
</dbReference>
<dbReference type="PANTHER" id="PTHR46082">
    <property type="entry name" value="ATP/GTP-BINDING PROTEIN-RELATED"/>
    <property type="match status" value="1"/>
</dbReference>
<dbReference type="AlphaFoldDB" id="A0A0U5CE99"/>
<dbReference type="InterPro" id="IPR053137">
    <property type="entry name" value="NLR-like"/>
</dbReference>
<sequence>MRRRSHPRDPRTDSSPKTPVATYKTRIKRDASIPRPHTLEISASPSLPLDRSLPFTRDEFEIALVCALRLEYDAVCLLFDTFWDERGDRFGRAPGDSNTYTTGRIGRYNVVLALLPNRGKVSAASAAASLQHSYRGLRLAILVGICGGVPFPAHPREKADNVESRSEILLGDVVVSQKVIQYDLGKRYPNAFLRRDTVEDNLSRPNTDIRSLLATLETEHGRERLEQGTTSYLTQLQDAARAKNRRTKYVFPGTSEDRLFDPSYRHKHHDPVGCICKDCEQGSDPVCEAALTITCADLQCDGSHLIDRQRLRMKAEQEANGDSQAQSPAIHIGQIASGDTVVKSGEDRDTLAKKMNVVAFEMEGAGVWDQLPCIIVKGVADYADCHKTHTWQDFAAATAASAMKALLDRYVRTDRVASPRM</sequence>
<dbReference type="SUPFAM" id="SSF53167">
    <property type="entry name" value="Purine and uridine phosphorylases"/>
    <property type="match status" value="1"/>
</dbReference>
<feature type="domain" description="Nucleoside phosphorylase" evidence="2">
    <location>
        <begin position="310"/>
        <end position="412"/>
    </location>
</feature>
<dbReference type="OrthoDB" id="1658288at2759"/>
<dbReference type="InterPro" id="IPR035994">
    <property type="entry name" value="Nucleoside_phosphorylase_sf"/>
</dbReference>
<evidence type="ECO:0000259" key="2">
    <source>
        <dbReference type="Pfam" id="PF01048"/>
    </source>
</evidence>
<feature type="domain" description="Nucleoside phosphorylase" evidence="2">
    <location>
        <begin position="62"/>
        <end position="244"/>
    </location>
</feature>
<evidence type="ECO:0000313" key="4">
    <source>
        <dbReference type="Proteomes" id="UP000054771"/>
    </source>
</evidence>
<dbReference type="STRING" id="454130.A0A0U5CE99"/>
<dbReference type="EMBL" id="CDMC01000010">
    <property type="protein sequence ID" value="CEL08188.1"/>
    <property type="molecule type" value="Genomic_DNA"/>
</dbReference>
<reference evidence="4" key="1">
    <citation type="journal article" date="2016" name="Genome Announc.">
        <title>Draft genome sequences of fungus Aspergillus calidoustus.</title>
        <authorList>
            <person name="Horn F."/>
            <person name="Linde J."/>
            <person name="Mattern D.J."/>
            <person name="Walther G."/>
            <person name="Guthke R."/>
            <person name="Scherlach K."/>
            <person name="Martin K."/>
            <person name="Brakhage A.A."/>
            <person name="Petzke L."/>
            <person name="Valiante V."/>
        </authorList>
    </citation>
    <scope>NUCLEOTIDE SEQUENCE [LARGE SCALE GENOMIC DNA]</scope>
    <source>
        <strain evidence="4">SF006504</strain>
    </source>
</reference>
<name>A0A0U5CE99_ASPCI</name>